<evidence type="ECO:0000259" key="4">
    <source>
        <dbReference type="SMART" id="SM00822"/>
    </source>
</evidence>
<dbReference type="Pfam" id="PF13561">
    <property type="entry name" value="adh_short_C2"/>
    <property type="match status" value="1"/>
</dbReference>
<evidence type="ECO:0000256" key="3">
    <source>
        <dbReference type="ARBA" id="ARBA00023027"/>
    </source>
</evidence>
<feature type="domain" description="Ketoreductase" evidence="4">
    <location>
        <begin position="7"/>
        <end position="187"/>
    </location>
</feature>
<dbReference type="PROSITE" id="PS00061">
    <property type="entry name" value="ADH_SHORT"/>
    <property type="match status" value="1"/>
</dbReference>
<dbReference type="CDD" id="cd05233">
    <property type="entry name" value="SDR_c"/>
    <property type="match status" value="1"/>
</dbReference>
<keyword evidence="2" id="KW-0560">Oxidoreductase</keyword>
<dbReference type="PRINTS" id="PR00081">
    <property type="entry name" value="GDHRDH"/>
</dbReference>
<reference evidence="6" key="1">
    <citation type="submission" date="2016-01" db="EMBL/GenBank/DDBJ databases">
        <authorList>
            <person name="Peeters C."/>
        </authorList>
    </citation>
    <scope>NUCLEOTIDE SEQUENCE [LARGE SCALE GENOMIC DNA]</scope>
</reference>
<comment type="similarity">
    <text evidence="1">Belongs to the short-chain dehydrogenases/reductases (SDR) family.</text>
</comment>
<dbReference type="PANTHER" id="PTHR24321:SF8">
    <property type="entry name" value="ESTRADIOL 17-BETA-DEHYDROGENASE 8-RELATED"/>
    <property type="match status" value="1"/>
</dbReference>
<evidence type="ECO:0000313" key="6">
    <source>
        <dbReference type="Proteomes" id="UP000054740"/>
    </source>
</evidence>
<organism evidence="5 6">
    <name type="scientific">Caballeronia cordobensis</name>
    <name type="common">Burkholderia cordobensis</name>
    <dbReference type="NCBI Taxonomy" id="1353886"/>
    <lineage>
        <taxon>Bacteria</taxon>
        <taxon>Pseudomonadati</taxon>
        <taxon>Pseudomonadota</taxon>
        <taxon>Betaproteobacteria</taxon>
        <taxon>Burkholderiales</taxon>
        <taxon>Burkholderiaceae</taxon>
        <taxon>Caballeronia</taxon>
    </lineage>
</organism>
<name>A0A158IUY5_CABCO</name>
<sequence>MSLLQDKVVLIVGGTSGIGAEAAKLFADEGAKVVVTGRRRVEGEAVVDAITKAGKEALYLEVDVANSSSVNTMMDTIVALYGRVDCAFNNFGISDGHRMLIDQDEDTWNEVIDVNLKGGFNCLKAQLPVMYEQGSGSIVFTSSVLAQVFIPGESLYSASKGGLEALAKAAALESADKGVRVNVVSPGLTRTPMTEGSFKLDEAKGYAVHPLAAAHPIGRTGEPVEIAQAALFLLSDRASFVTGQVLSADGGYTVK</sequence>
<dbReference type="InterPro" id="IPR036291">
    <property type="entry name" value="NAD(P)-bd_dom_sf"/>
</dbReference>
<dbReference type="PRINTS" id="PR00080">
    <property type="entry name" value="SDRFAMILY"/>
</dbReference>
<dbReference type="InterPro" id="IPR002347">
    <property type="entry name" value="SDR_fam"/>
</dbReference>
<dbReference type="FunFam" id="3.40.50.720:FF:000084">
    <property type="entry name" value="Short-chain dehydrogenase reductase"/>
    <property type="match status" value="1"/>
</dbReference>
<dbReference type="Gene3D" id="3.40.50.720">
    <property type="entry name" value="NAD(P)-binding Rossmann-like Domain"/>
    <property type="match status" value="1"/>
</dbReference>
<dbReference type="AlphaFoldDB" id="A0A158IUY5"/>
<dbReference type="SMART" id="SM00822">
    <property type="entry name" value="PKS_KR"/>
    <property type="match status" value="1"/>
</dbReference>
<protein>
    <submittedName>
        <fullName evidence="5">Short-chain dehydrogenase/reductase SDR</fullName>
    </submittedName>
</protein>
<keyword evidence="6" id="KW-1185">Reference proteome</keyword>
<dbReference type="RefSeq" id="WP_053569970.1">
    <property type="nucleotide sequence ID" value="NZ_FCNY02000016.1"/>
</dbReference>
<dbReference type="GO" id="GO:0016491">
    <property type="term" value="F:oxidoreductase activity"/>
    <property type="evidence" value="ECO:0007669"/>
    <property type="project" value="UniProtKB-KW"/>
</dbReference>
<dbReference type="EMBL" id="FCNY02000016">
    <property type="protein sequence ID" value="SAL60378.1"/>
    <property type="molecule type" value="Genomic_DNA"/>
</dbReference>
<evidence type="ECO:0000256" key="2">
    <source>
        <dbReference type="ARBA" id="ARBA00023002"/>
    </source>
</evidence>
<dbReference type="SUPFAM" id="SSF51735">
    <property type="entry name" value="NAD(P)-binding Rossmann-fold domains"/>
    <property type="match status" value="1"/>
</dbReference>
<dbReference type="InterPro" id="IPR057326">
    <property type="entry name" value="KR_dom"/>
</dbReference>
<proteinExistence type="inferred from homology"/>
<dbReference type="InterPro" id="IPR020904">
    <property type="entry name" value="Sc_DH/Rdtase_CS"/>
</dbReference>
<evidence type="ECO:0000256" key="1">
    <source>
        <dbReference type="ARBA" id="ARBA00006484"/>
    </source>
</evidence>
<accession>A0A158IUY5</accession>
<gene>
    <name evidence="5" type="ORF">AWB70_05445</name>
</gene>
<keyword evidence="3" id="KW-0520">NAD</keyword>
<dbReference type="PANTHER" id="PTHR24321">
    <property type="entry name" value="DEHYDROGENASES, SHORT CHAIN"/>
    <property type="match status" value="1"/>
</dbReference>
<dbReference type="Proteomes" id="UP000054740">
    <property type="component" value="Unassembled WGS sequence"/>
</dbReference>
<evidence type="ECO:0000313" key="5">
    <source>
        <dbReference type="EMBL" id="SAL60378.1"/>
    </source>
</evidence>